<keyword evidence="2" id="KW-1185">Reference proteome</keyword>
<dbReference type="AlphaFoldDB" id="A0A6N6MRU8"/>
<organism evidence="1 2">
    <name type="scientific">Methylobacterium planeticum</name>
    <dbReference type="NCBI Taxonomy" id="2615211"/>
    <lineage>
        <taxon>Bacteria</taxon>
        <taxon>Pseudomonadati</taxon>
        <taxon>Pseudomonadota</taxon>
        <taxon>Alphaproteobacteria</taxon>
        <taxon>Hyphomicrobiales</taxon>
        <taxon>Methylobacteriaceae</taxon>
        <taxon>Methylobacterium</taxon>
    </lineage>
</organism>
<dbReference type="RefSeq" id="WP_150962840.1">
    <property type="nucleotide sequence ID" value="NZ_VZZJ01000005.1"/>
</dbReference>
<evidence type="ECO:0000313" key="2">
    <source>
        <dbReference type="Proteomes" id="UP000441523"/>
    </source>
</evidence>
<proteinExistence type="predicted"/>
<dbReference type="EMBL" id="VZZJ01000005">
    <property type="protein sequence ID" value="KAB1074445.1"/>
    <property type="molecule type" value="Genomic_DNA"/>
</dbReference>
<reference evidence="1 2" key="1">
    <citation type="submission" date="2019-09" db="EMBL/GenBank/DDBJ databases">
        <title>YIM 132548 draft genome.</title>
        <authorList>
            <person name="Jiang L."/>
        </authorList>
    </citation>
    <scope>NUCLEOTIDE SEQUENCE [LARGE SCALE GENOMIC DNA]</scope>
    <source>
        <strain evidence="1 2">YIM 132548</strain>
    </source>
</reference>
<evidence type="ECO:0000313" key="1">
    <source>
        <dbReference type="EMBL" id="KAB1074445.1"/>
    </source>
</evidence>
<gene>
    <name evidence="1" type="ORF">F6X51_08775</name>
</gene>
<comment type="caution">
    <text evidence="1">The sequence shown here is derived from an EMBL/GenBank/DDBJ whole genome shotgun (WGS) entry which is preliminary data.</text>
</comment>
<sequence>MKADLHRHEAVAMRLARVPCHDLDEVDRYHDEATRLLREAEIRLLQIHRDEAFESVRQTTADLVAAMQRIHRMIEAQRDAAVRGAAVIPRVIPASGRRRRWPLLAWIRAR</sequence>
<accession>A0A6N6MRU8</accession>
<name>A0A6N6MRU8_9HYPH</name>
<protein>
    <submittedName>
        <fullName evidence="1">Uncharacterized protein</fullName>
    </submittedName>
</protein>
<dbReference type="Proteomes" id="UP000441523">
    <property type="component" value="Unassembled WGS sequence"/>
</dbReference>